<keyword evidence="3" id="KW-0808">Transferase</keyword>
<evidence type="ECO:0000256" key="9">
    <source>
        <dbReference type="PROSITE-ProRule" id="PRU00205"/>
    </source>
</evidence>
<reference evidence="13 14" key="1">
    <citation type="journal article" date="2011" name="MBio">
        <title>Genome variation in Cryptococcus gattii, an emerging pathogen of immunocompetent hosts.</title>
        <authorList>
            <person name="D'Souza C.A."/>
            <person name="Kronstad J.W."/>
            <person name="Taylor G."/>
            <person name="Warren R."/>
            <person name="Yuen M."/>
            <person name="Hu G."/>
            <person name="Jung W.H."/>
            <person name="Sham A."/>
            <person name="Kidd S.E."/>
            <person name="Tangen K."/>
            <person name="Lee N."/>
            <person name="Zeilmaker T."/>
            <person name="Sawkins J."/>
            <person name="McVicker G."/>
            <person name="Shah S."/>
            <person name="Gnerre S."/>
            <person name="Griggs A."/>
            <person name="Zeng Q."/>
            <person name="Bartlett K."/>
            <person name="Li W."/>
            <person name="Wang X."/>
            <person name="Heitman J."/>
            <person name="Stajich J.E."/>
            <person name="Fraser J.A."/>
            <person name="Meyer W."/>
            <person name="Carter D."/>
            <person name="Schein J."/>
            <person name="Krzywinski M."/>
            <person name="Kwon-Chung K.J."/>
            <person name="Varma A."/>
            <person name="Wang J."/>
            <person name="Brunham R."/>
            <person name="Fyfe M."/>
            <person name="Ouellette B.F."/>
            <person name="Siddiqui A."/>
            <person name="Marra M."/>
            <person name="Jones S."/>
            <person name="Holt R."/>
            <person name="Birren B.W."/>
            <person name="Galagan J.E."/>
            <person name="Cuomo C.A."/>
        </authorList>
    </citation>
    <scope>NUCLEOTIDE SEQUENCE [LARGE SCALE GENOMIC DNA]</scope>
    <source>
        <strain evidence="13 14">R265</strain>
    </source>
</reference>
<protein>
    <submittedName>
        <fullName evidence="13">Acyl-CoA-dependent ceramide synthase</fullName>
    </submittedName>
</protein>
<feature type="transmembrane region" description="Helical" evidence="11">
    <location>
        <begin position="84"/>
        <end position="106"/>
    </location>
</feature>
<feature type="transmembrane region" description="Helical" evidence="11">
    <location>
        <begin position="281"/>
        <end position="307"/>
    </location>
</feature>
<keyword evidence="6 11" id="KW-1133">Transmembrane helix</keyword>
<dbReference type="PIRSF" id="PIRSF005225">
    <property type="entry name" value="LAG1_LAC1"/>
    <property type="match status" value="1"/>
</dbReference>
<feature type="transmembrane region" description="Helical" evidence="11">
    <location>
        <begin position="171"/>
        <end position="196"/>
    </location>
</feature>
<keyword evidence="7 9" id="KW-0472">Membrane</keyword>
<proteinExistence type="inferred from homology"/>
<dbReference type="EMBL" id="CP025764">
    <property type="protein sequence ID" value="KGB79398.1"/>
    <property type="molecule type" value="Genomic_DNA"/>
</dbReference>
<evidence type="ECO:0000256" key="8">
    <source>
        <dbReference type="ARBA" id="ARBA00023180"/>
    </source>
</evidence>
<dbReference type="OMA" id="HVLNLKI"/>
<keyword evidence="8" id="KW-0325">Glycoprotein</keyword>
<evidence type="ECO:0000256" key="10">
    <source>
        <dbReference type="SAM" id="MobiDB-lite"/>
    </source>
</evidence>
<feature type="transmembrane region" description="Helical" evidence="11">
    <location>
        <begin position="352"/>
        <end position="377"/>
    </location>
</feature>
<dbReference type="SMART" id="SM00724">
    <property type="entry name" value="TLC"/>
    <property type="match status" value="1"/>
</dbReference>
<dbReference type="VEuPathDB" id="FungiDB:CNBG_5236"/>
<feature type="transmembrane region" description="Helical" evidence="11">
    <location>
        <begin position="314"/>
        <end position="332"/>
    </location>
</feature>
<dbReference type="GeneID" id="88181395"/>
<feature type="transmembrane region" description="Helical" evidence="11">
    <location>
        <begin position="126"/>
        <end position="150"/>
    </location>
</feature>
<dbReference type="GO" id="GO:0005789">
    <property type="term" value="C:endoplasmic reticulum membrane"/>
    <property type="evidence" value="ECO:0007669"/>
    <property type="project" value="UniProtKB-SubCell"/>
</dbReference>
<evidence type="ECO:0000256" key="5">
    <source>
        <dbReference type="ARBA" id="ARBA00022824"/>
    </source>
</evidence>
<dbReference type="Pfam" id="PF03798">
    <property type="entry name" value="TRAM_LAG1_CLN8"/>
    <property type="match status" value="1"/>
</dbReference>
<dbReference type="InterPro" id="IPR006634">
    <property type="entry name" value="TLC-dom"/>
</dbReference>
<evidence type="ECO:0000256" key="7">
    <source>
        <dbReference type="ARBA" id="ARBA00023136"/>
    </source>
</evidence>
<evidence type="ECO:0000256" key="4">
    <source>
        <dbReference type="ARBA" id="ARBA00022692"/>
    </source>
</evidence>
<evidence type="ECO:0000256" key="11">
    <source>
        <dbReference type="SAM" id="Phobius"/>
    </source>
</evidence>
<accession>A0A095ERA4</accession>
<feature type="transmembrane region" description="Helical" evidence="11">
    <location>
        <begin position="216"/>
        <end position="234"/>
    </location>
</feature>
<name>A0A095ERA4_CRYD2</name>
<gene>
    <name evidence="13" type="ORF">CNBG_5236</name>
</gene>
<dbReference type="AlphaFoldDB" id="A0A095ERA4"/>
<keyword evidence="14" id="KW-1185">Reference proteome</keyword>
<dbReference type="GO" id="GO:0046513">
    <property type="term" value="P:ceramide biosynthetic process"/>
    <property type="evidence" value="ECO:0007669"/>
    <property type="project" value="InterPro"/>
</dbReference>
<evidence type="ECO:0000256" key="1">
    <source>
        <dbReference type="ARBA" id="ARBA00004477"/>
    </source>
</evidence>
<dbReference type="OrthoDB" id="3053196at2759"/>
<feature type="region of interest" description="Disordered" evidence="10">
    <location>
        <begin position="23"/>
        <end position="50"/>
    </location>
</feature>
<evidence type="ECO:0000313" key="13">
    <source>
        <dbReference type="EMBL" id="KGB79398.1"/>
    </source>
</evidence>
<evidence type="ECO:0000256" key="3">
    <source>
        <dbReference type="ARBA" id="ARBA00022679"/>
    </source>
</evidence>
<comment type="similarity">
    <text evidence="2">Belongs to the sphingosine N-acyltransferase family.</text>
</comment>
<dbReference type="PROSITE" id="PS50922">
    <property type="entry name" value="TLC"/>
    <property type="match status" value="1"/>
</dbReference>
<evidence type="ECO:0000313" key="14">
    <source>
        <dbReference type="Proteomes" id="UP000029445"/>
    </source>
</evidence>
<comment type="subcellular location">
    <subcellularLocation>
        <location evidence="1">Endoplasmic reticulum membrane</location>
        <topology evidence="1">Multi-pass membrane protein</topology>
    </subcellularLocation>
</comment>
<keyword evidence="5" id="KW-0256">Endoplasmic reticulum</keyword>
<dbReference type="RefSeq" id="XP_062885075.1">
    <property type="nucleotide sequence ID" value="XM_063029120.1"/>
</dbReference>
<dbReference type="STRING" id="294750.A0A095ERA4"/>
<organism evidence="13 14">
    <name type="scientific">Cryptococcus deuterogattii (strain R265)</name>
    <name type="common">Cryptococcus gattii VGII (strain R265)</name>
    <dbReference type="NCBI Taxonomy" id="294750"/>
    <lineage>
        <taxon>Eukaryota</taxon>
        <taxon>Fungi</taxon>
        <taxon>Dikarya</taxon>
        <taxon>Basidiomycota</taxon>
        <taxon>Agaricomycotina</taxon>
        <taxon>Tremellomycetes</taxon>
        <taxon>Tremellales</taxon>
        <taxon>Cryptococcaceae</taxon>
        <taxon>Cryptococcus</taxon>
        <taxon>Cryptococcus gattii species complex</taxon>
    </lineage>
</organism>
<dbReference type="KEGG" id="cdeu:CNBG_5236"/>
<keyword evidence="4 9" id="KW-0812">Transmembrane</keyword>
<dbReference type="PANTHER" id="PTHR12560">
    <property type="entry name" value="LONGEVITY ASSURANCE FACTOR 1 LAG1"/>
    <property type="match status" value="1"/>
</dbReference>
<dbReference type="PANTHER" id="PTHR12560:SF11">
    <property type="entry name" value="CERAMIDE SYNTHASE LAC1-RELATED"/>
    <property type="match status" value="1"/>
</dbReference>
<reference evidence="13 14" key="2">
    <citation type="journal article" date="2018" name="Proc. Natl. Acad. Sci.">
        <title>RNAi is a critical determinant of centromere evolution in closely related fungi.</title>
        <authorList>
            <person name="Yadav V."/>
            <person name="Sun S."/>
            <person name="Billmyre R.B."/>
            <person name="Thimmappa B.C."/>
            <person name="Shea T."/>
            <person name="Lintner R."/>
            <person name="Bakkeren G."/>
            <person name="Cuomo C.A."/>
            <person name="Heitman J."/>
            <person name="Sanyal K."/>
        </authorList>
    </citation>
    <scope>NUCLEOTIDE SEQUENCE [LARGE SCALE GENOMIC DNA]</scope>
    <source>
        <strain evidence="13 14">R265</strain>
    </source>
</reference>
<dbReference type="GO" id="GO:0050291">
    <property type="term" value="F:sphingosine N-acyltransferase activity"/>
    <property type="evidence" value="ECO:0007669"/>
    <property type="project" value="InterPro"/>
</dbReference>
<feature type="transmembrane region" description="Helical" evidence="11">
    <location>
        <begin position="246"/>
        <end position="275"/>
    </location>
</feature>
<dbReference type="InterPro" id="IPR016439">
    <property type="entry name" value="Lag1/Lac1-like"/>
</dbReference>
<evidence type="ECO:0000256" key="6">
    <source>
        <dbReference type="ARBA" id="ARBA00022989"/>
    </source>
</evidence>
<sequence length="404" mass="48252">MSQRHKHLHRRRASSVTVALDQIPLNHSQQSPSPEPEVRPLPGRRRQMERDRYRSKGLWSDVKTGRWLLAPASSFKLSLIAPSLYLIHHLLTIYGIISFAQVPNVFEHFILPSNKLEDGRYGKSWWDFAFLAHYVIFWTFVRQFVTVRVLRPMAKALGVKGKKIVRFTEQGYAFFYFGLLGACGLYVMHDLPIWWFKTEHFWLEYPHRKMTLQLKTYYLLQAAYWLQQTIIMIAKIEKPRKDYNELVAHHIVTLWLIGWSYTFYLTYIGVAIFITMDVSDLFLGLAKCVNYVSEFYSVPLFAWFTIVWTYMRHYLNIVIIYSVWAQFDLIPLPDRTAFDPLNDQWIDWWMKWQIFTPILLLQVLNLTWYYLILRILVRALFLNDRKDERSDDEDEVEGDEVKEK</sequence>
<evidence type="ECO:0000259" key="12">
    <source>
        <dbReference type="PROSITE" id="PS50922"/>
    </source>
</evidence>
<evidence type="ECO:0000256" key="2">
    <source>
        <dbReference type="ARBA" id="ARBA00009808"/>
    </source>
</evidence>
<dbReference type="Proteomes" id="UP000029445">
    <property type="component" value="Chromosome 6"/>
</dbReference>
<dbReference type="HOGENOM" id="CLU_028277_4_1_1"/>
<feature type="domain" description="TLC" evidence="12">
    <location>
        <begin position="162"/>
        <end position="381"/>
    </location>
</feature>